<dbReference type="InterPro" id="IPR038063">
    <property type="entry name" value="Transpep_catalytic_dom"/>
</dbReference>
<evidence type="ECO:0000313" key="10">
    <source>
        <dbReference type="Proteomes" id="UP000291301"/>
    </source>
</evidence>
<keyword evidence="4 7" id="KW-0133">Cell shape</keyword>
<comment type="pathway">
    <text evidence="1 7">Cell wall biogenesis; peptidoglycan biosynthesis.</text>
</comment>
<dbReference type="AlphaFoldDB" id="A0A4V2MP20"/>
<feature type="active site" description="Nucleophile" evidence="7">
    <location>
        <position position="181"/>
    </location>
</feature>
<comment type="caution">
    <text evidence="9">The sequence shown here is derived from an EMBL/GenBank/DDBJ whole genome shotgun (WGS) entry which is preliminary data.</text>
</comment>
<comment type="similarity">
    <text evidence="2">Belongs to the YkuD family.</text>
</comment>
<evidence type="ECO:0000256" key="7">
    <source>
        <dbReference type="PROSITE-ProRule" id="PRU01373"/>
    </source>
</evidence>
<dbReference type="PANTHER" id="PTHR38589:SF1">
    <property type="entry name" value="BLR0621 PROTEIN"/>
    <property type="match status" value="1"/>
</dbReference>
<dbReference type="UniPathway" id="UPA00219"/>
<feature type="active site" description="Proton donor/acceptor" evidence="7">
    <location>
        <position position="169"/>
    </location>
</feature>
<organism evidence="9 10">
    <name type="scientific">Oricola cellulosilytica</name>
    <dbReference type="NCBI Taxonomy" id="1429082"/>
    <lineage>
        <taxon>Bacteria</taxon>
        <taxon>Pseudomonadati</taxon>
        <taxon>Pseudomonadota</taxon>
        <taxon>Alphaproteobacteria</taxon>
        <taxon>Hyphomicrobiales</taxon>
        <taxon>Ahrensiaceae</taxon>
        <taxon>Oricola</taxon>
    </lineage>
</organism>
<gene>
    <name evidence="9" type="ORF">E0D97_00160</name>
</gene>
<dbReference type="Pfam" id="PF03734">
    <property type="entry name" value="YkuD"/>
    <property type="match status" value="1"/>
</dbReference>
<keyword evidence="10" id="KW-1185">Reference proteome</keyword>
<keyword evidence="5 7" id="KW-0573">Peptidoglycan synthesis</keyword>
<evidence type="ECO:0000256" key="4">
    <source>
        <dbReference type="ARBA" id="ARBA00022960"/>
    </source>
</evidence>
<evidence type="ECO:0000313" key="9">
    <source>
        <dbReference type="EMBL" id="TCD15892.1"/>
    </source>
</evidence>
<keyword evidence="3" id="KW-0808">Transferase</keyword>
<evidence type="ECO:0000259" key="8">
    <source>
        <dbReference type="PROSITE" id="PS52029"/>
    </source>
</evidence>
<sequence>MNGGTTSRTIAPRCECLSKIVNKKRRRTEIPVISTILVKRAPGDIRRGLLDAGDRVIPCALGRGGIRALKREGDGATPAASMRITGGYFRADRLLRPPARYPLRAIRSDDGWCDAPDNPNYNRHVRLPFSGSHETMMRDDRLYDICLVLDWNRPPKGRSRNRGSAIFLHIAKAGFPPTEGCIAVEPEAMRWLLPRIGPETIVRIDR</sequence>
<dbReference type="GO" id="GO:0071555">
    <property type="term" value="P:cell wall organization"/>
    <property type="evidence" value="ECO:0007669"/>
    <property type="project" value="UniProtKB-UniRule"/>
</dbReference>
<dbReference type="GO" id="GO:0009252">
    <property type="term" value="P:peptidoglycan biosynthetic process"/>
    <property type="evidence" value="ECO:0007669"/>
    <property type="project" value="UniProtKB-UniPathway"/>
</dbReference>
<evidence type="ECO:0000256" key="3">
    <source>
        <dbReference type="ARBA" id="ARBA00022679"/>
    </source>
</evidence>
<reference evidence="9 10" key="1">
    <citation type="journal article" date="2015" name="Antonie Van Leeuwenhoek">
        <title>Oricola cellulosilytica gen. nov., sp. nov., a cellulose-degrading bacterium of the family Phyllobacteriaceae isolated from surface seashore water, and emended descriptions of Mesorhizobium loti and Phyllobacterium myrsinacearum.</title>
        <authorList>
            <person name="Hameed A."/>
            <person name="Shahina M."/>
            <person name="Lai W.A."/>
            <person name="Lin S.Y."/>
            <person name="Young L.S."/>
            <person name="Liu Y.C."/>
            <person name="Hsu Y.H."/>
            <person name="Young C.C."/>
        </authorList>
    </citation>
    <scope>NUCLEOTIDE SEQUENCE [LARGE SCALE GENOMIC DNA]</scope>
    <source>
        <strain evidence="9 10">KCTC 52183</strain>
    </source>
</reference>
<keyword evidence="6 7" id="KW-0961">Cell wall biogenesis/degradation</keyword>
<name>A0A4V2MP20_9HYPH</name>
<dbReference type="Proteomes" id="UP000291301">
    <property type="component" value="Unassembled WGS sequence"/>
</dbReference>
<protein>
    <recommendedName>
        <fullName evidence="8">L,D-TPase catalytic domain-containing protein</fullName>
    </recommendedName>
</protein>
<accession>A0A4V2MP20</accession>
<proteinExistence type="inferred from homology"/>
<evidence type="ECO:0000256" key="2">
    <source>
        <dbReference type="ARBA" id="ARBA00005992"/>
    </source>
</evidence>
<dbReference type="GO" id="GO:0004180">
    <property type="term" value="F:carboxypeptidase activity"/>
    <property type="evidence" value="ECO:0007669"/>
    <property type="project" value="UniProtKB-ARBA"/>
</dbReference>
<dbReference type="GO" id="GO:0008360">
    <property type="term" value="P:regulation of cell shape"/>
    <property type="evidence" value="ECO:0007669"/>
    <property type="project" value="UniProtKB-UniRule"/>
</dbReference>
<dbReference type="CDD" id="cd16913">
    <property type="entry name" value="YkuD_like"/>
    <property type="match status" value="1"/>
</dbReference>
<dbReference type="PANTHER" id="PTHR38589">
    <property type="entry name" value="BLR0621 PROTEIN"/>
    <property type="match status" value="1"/>
</dbReference>
<dbReference type="OrthoDB" id="9804204at2"/>
<dbReference type="GO" id="GO:0016740">
    <property type="term" value="F:transferase activity"/>
    <property type="evidence" value="ECO:0007669"/>
    <property type="project" value="UniProtKB-KW"/>
</dbReference>
<feature type="domain" description="L,D-TPase catalytic" evidence="8">
    <location>
        <begin position="36"/>
        <end position="205"/>
    </location>
</feature>
<dbReference type="SUPFAM" id="SSF141523">
    <property type="entry name" value="L,D-transpeptidase catalytic domain-like"/>
    <property type="match status" value="1"/>
</dbReference>
<evidence type="ECO:0000256" key="1">
    <source>
        <dbReference type="ARBA" id="ARBA00004752"/>
    </source>
</evidence>
<evidence type="ECO:0000256" key="6">
    <source>
        <dbReference type="ARBA" id="ARBA00023316"/>
    </source>
</evidence>
<dbReference type="InterPro" id="IPR005490">
    <property type="entry name" value="LD_TPept_cat_dom"/>
</dbReference>
<evidence type="ECO:0000256" key="5">
    <source>
        <dbReference type="ARBA" id="ARBA00022984"/>
    </source>
</evidence>
<dbReference type="EMBL" id="SJST01000001">
    <property type="protein sequence ID" value="TCD15892.1"/>
    <property type="molecule type" value="Genomic_DNA"/>
</dbReference>
<dbReference type="PROSITE" id="PS52029">
    <property type="entry name" value="LD_TPASE"/>
    <property type="match status" value="1"/>
</dbReference>